<dbReference type="EMBL" id="BTGU01000022">
    <property type="protein sequence ID" value="GMN46041.1"/>
    <property type="molecule type" value="Genomic_DNA"/>
</dbReference>
<comment type="caution">
    <text evidence="1">The sequence shown here is derived from an EMBL/GenBank/DDBJ whole genome shotgun (WGS) entry which is preliminary data.</text>
</comment>
<dbReference type="Proteomes" id="UP001187192">
    <property type="component" value="Unassembled WGS sequence"/>
</dbReference>
<reference evidence="1" key="1">
    <citation type="submission" date="2023-07" db="EMBL/GenBank/DDBJ databases">
        <title>draft genome sequence of fig (Ficus carica).</title>
        <authorList>
            <person name="Takahashi T."/>
            <person name="Nishimura K."/>
        </authorList>
    </citation>
    <scope>NUCLEOTIDE SEQUENCE</scope>
</reference>
<sequence length="288" mass="30989">MILKPLSAGPWSSQAIEHEGCAPSHIYGLSPMLVQVMYCSRQWFGCSRACGLGVAASRAHSAWVFISLLTSEALPVGPVTPPVNRGRHVLQSAGRPGFGHSRRGFLFAWAYAVLVHLSDAGVVGYSVNRLEQIIEVLDVLVGSLVHNLSGQALGERDTSGVSVTGTPMLKSVRAFSAGSSIRVTQSGRLPSVPGDTRVAEVGDVMYSSWLCVRRQAAIWESCQEAATSYAHGTPCYRLTVRSSRVVSREESSGRIKSGQQYPIQADGYFHLHMTGLLLEIGFCGRDGI</sequence>
<evidence type="ECO:0000313" key="2">
    <source>
        <dbReference type="Proteomes" id="UP001187192"/>
    </source>
</evidence>
<gene>
    <name evidence="1" type="ORF">TIFTF001_015216</name>
</gene>
<name>A0AA88AS79_FICCA</name>
<protein>
    <submittedName>
        <fullName evidence="1">Uncharacterized protein</fullName>
    </submittedName>
</protein>
<proteinExistence type="predicted"/>
<evidence type="ECO:0000313" key="1">
    <source>
        <dbReference type="EMBL" id="GMN46041.1"/>
    </source>
</evidence>
<accession>A0AA88AS79</accession>
<dbReference type="AlphaFoldDB" id="A0AA88AS79"/>
<organism evidence="1 2">
    <name type="scientific">Ficus carica</name>
    <name type="common">Common fig</name>
    <dbReference type="NCBI Taxonomy" id="3494"/>
    <lineage>
        <taxon>Eukaryota</taxon>
        <taxon>Viridiplantae</taxon>
        <taxon>Streptophyta</taxon>
        <taxon>Embryophyta</taxon>
        <taxon>Tracheophyta</taxon>
        <taxon>Spermatophyta</taxon>
        <taxon>Magnoliopsida</taxon>
        <taxon>eudicotyledons</taxon>
        <taxon>Gunneridae</taxon>
        <taxon>Pentapetalae</taxon>
        <taxon>rosids</taxon>
        <taxon>fabids</taxon>
        <taxon>Rosales</taxon>
        <taxon>Moraceae</taxon>
        <taxon>Ficeae</taxon>
        <taxon>Ficus</taxon>
    </lineage>
</organism>
<keyword evidence="2" id="KW-1185">Reference proteome</keyword>